<dbReference type="Proteomes" id="UP000789572">
    <property type="component" value="Unassembled WGS sequence"/>
</dbReference>
<organism evidence="2 3">
    <name type="scientific">Paraglomus occultum</name>
    <dbReference type="NCBI Taxonomy" id="144539"/>
    <lineage>
        <taxon>Eukaryota</taxon>
        <taxon>Fungi</taxon>
        <taxon>Fungi incertae sedis</taxon>
        <taxon>Mucoromycota</taxon>
        <taxon>Glomeromycotina</taxon>
        <taxon>Glomeromycetes</taxon>
        <taxon>Paraglomerales</taxon>
        <taxon>Paraglomeraceae</taxon>
        <taxon>Paraglomus</taxon>
    </lineage>
</organism>
<dbReference type="EMBL" id="CAJVPJ010003188">
    <property type="protein sequence ID" value="CAG8636488.1"/>
    <property type="molecule type" value="Genomic_DNA"/>
</dbReference>
<feature type="non-terminal residue" evidence="2">
    <location>
        <position position="428"/>
    </location>
</feature>
<evidence type="ECO:0000313" key="2">
    <source>
        <dbReference type="EMBL" id="CAG8636488.1"/>
    </source>
</evidence>
<feature type="region of interest" description="Disordered" evidence="1">
    <location>
        <begin position="111"/>
        <end position="143"/>
    </location>
</feature>
<reference evidence="2" key="1">
    <citation type="submission" date="2021-06" db="EMBL/GenBank/DDBJ databases">
        <authorList>
            <person name="Kallberg Y."/>
            <person name="Tangrot J."/>
            <person name="Rosling A."/>
        </authorList>
    </citation>
    <scope>NUCLEOTIDE SEQUENCE</scope>
    <source>
        <strain evidence="2">IA702</strain>
    </source>
</reference>
<proteinExistence type="predicted"/>
<evidence type="ECO:0000256" key="1">
    <source>
        <dbReference type="SAM" id="MobiDB-lite"/>
    </source>
</evidence>
<evidence type="ECO:0000313" key="3">
    <source>
        <dbReference type="Proteomes" id="UP000789572"/>
    </source>
</evidence>
<keyword evidence="3" id="KW-1185">Reference proteome</keyword>
<gene>
    <name evidence="2" type="ORF">POCULU_LOCUS9186</name>
</gene>
<accession>A0A9N9DIQ0</accession>
<protein>
    <submittedName>
        <fullName evidence="2">7990_t:CDS:1</fullName>
    </submittedName>
</protein>
<comment type="caution">
    <text evidence="2">The sequence shown here is derived from an EMBL/GenBank/DDBJ whole genome shotgun (WGS) entry which is preliminary data.</text>
</comment>
<name>A0A9N9DIQ0_9GLOM</name>
<dbReference type="OrthoDB" id="2443197at2759"/>
<dbReference type="AlphaFoldDB" id="A0A9N9DIQ0"/>
<sequence length="428" mass="50157">MKILDYMKKGLTNVINNNMIKNDIRQKATELFKDFKSFMLPDMEILKKNYKLLPIDRGFCSDTEEVENEKIIVLAEIQRIKVTQTRNHVESTMKIHQQITDDIVAFRQNQNNDSSQTGYHTPEPYITSEEEEENSSYYKSPRRVRKRPELNPFIADSGEINNGCDLQDSDDEYNADQTIVGGKGVEWIVNATLDENIVEQMLNDIRRNEDTTENNAGHDFKLFLNTIIDRDIKKTKETLEKKIDVSSFETKFALNFVRLMVNLMKNVNLLLDEMSEETYIVNVLDNERRSTGRKIDAIITLREEDEEFSIIEVSGPPAKKDWSHFKDDRMKLTKMLKTLINRLAELRPNSYITSVRLYGLQSYLNEFIVYEFQLKYAEIYTMKPVLKFRLPKTWKDMVKAHEIVMSLLKYESLLSESASTIRDFLWAE</sequence>